<feature type="non-terminal residue" evidence="2">
    <location>
        <position position="1"/>
    </location>
</feature>
<feature type="region of interest" description="Disordered" evidence="1">
    <location>
        <begin position="1"/>
        <end position="66"/>
    </location>
</feature>
<dbReference type="Proteomes" id="UP001140091">
    <property type="component" value="Unassembled WGS sequence"/>
</dbReference>
<evidence type="ECO:0000256" key="1">
    <source>
        <dbReference type="SAM" id="MobiDB-lite"/>
    </source>
</evidence>
<gene>
    <name evidence="2" type="ORF">H1R20_g10517</name>
</gene>
<comment type="caution">
    <text evidence="2">The sequence shown here is derived from an EMBL/GenBank/DDBJ whole genome shotgun (WGS) entry which is preliminary data.</text>
</comment>
<proteinExistence type="predicted"/>
<protein>
    <submittedName>
        <fullName evidence="2">Uncharacterized protein</fullName>
    </submittedName>
</protein>
<sequence length="297" mass="33158">MATLTRPRTAPASQNQELVSSGVPAPFPVDQLARDEDARPAEDPFVAPEEETHREETAPESQTNDVVELTEIMPSIATLQRSCIMTLNTLLSGSGQWKSIVPDRRHSMPSSAGTSTAAQLNTESFTTALETLVVNLRTKQAVDEMVEFHQPTSDSDLSFELQERVRKLSPSLSPNDATLANSLATILTYFDRLSILQRQHPTPNASTSTNTPRVVDAPPPIDMYDALTRQLNDLQLERLLNQRPSTSSSSTSHHQMEIAILWSQIDHELENIVSMCKERTERLPRFYQENLPPAIRF</sequence>
<accession>A0A9W8J1J7</accession>
<dbReference type="EMBL" id="JANBPK010001053">
    <property type="protein sequence ID" value="KAJ2926582.1"/>
    <property type="molecule type" value="Genomic_DNA"/>
</dbReference>
<dbReference type="AlphaFoldDB" id="A0A9W8J1J7"/>
<name>A0A9W8J1J7_9AGAR</name>
<organism evidence="2 3">
    <name type="scientific">Candolleomyces eurysporus</name>
    <dbReference type="NCBI Taxonomy" id="2828524"/>
    <lineage>
        <taxon>Eukaryota</taxon>
        <taxon>Fungi</taxon>
        <taxon>Dikarya</taxon>
        <taxon>Basidiomycota</taxon>
        <taxon>Agaricomycotina</taxon>
        <taxon>Agaricomycetes</taxon>
        <taxon>Agaricomycetidae</taxon>
        <taxon>Agaricales</taxon>
        <taxon>Agaricineae</taxon>
        <taxon>Psathyrellaceae</taxon>
        <taxon>Candolleomyces</taxon>
    </lineage>
</organism>
<dbReference type="OrthoDB" id="66510at2759"/>
<keyword evidence="3" id="KW-1185">Reference proteome</keyword>
<evidence type="ECO:0000313" key="3">
    <source>
        <dbReference type="Proteomes" id="UP001140091"/>
    </source>
</evidence>
<evidence type="ECO:0000313" key="2">
    <source>
        <dbReference type="EMBL" id="KAJ2926582.1"/>
    </source>
</evidence>
<reference evidence="2" key="1">
    <citation type="submission" date="2022-06" db="EMBL/GenBank/DDBJ databases">
        <title>Genome Sequence of Candolleomyces eurysporus.</title>
        <authorList>
            <person name="Buettner E."/>
        </authorList>
    </citation>
    <scope>NUCLEOTIDE SEQUENCE</scope>
    <source>
        <strain evidence="2">VTCC 930004</strain>
    </source>
</reference>
<feature type="compositionally biased region" description="Basic and acidic residues" evidence="1">
    <location>
        <begin position="32"/>
        <end position="42"/>
    </location>
</feature>